<reference evidence="3" key="1">
    <citation type="submission" date="2018-11" db="EMBL/GenBank/DDBJ databases">
        <title>Genome sequencing of a novel mesophilic and cellulolytic organism within the genus Hungateiclostridium.</title>
        <authorList>
            <person name="Rettenmaier R."/>
            <person name="Liebl W."/>
            <person name="Zverlov V."/>
        </authorList>
    </citation>
    <scope>NUCLEOTIDE SEQUENCE [LARGE SCALE GENOMIC DNA]</scope>
    <source>
        <strain evidence="3">N2K1</strain>
    </source>
</reference>
<feature type="domain" description="ParB-like N-terminal" evidence="1">
    <location>
        <begin position="7"/>
        <end position="72"/>
    </location>
</feature>
<dbReference type="InterPro" id="IPR036086">
    <property type="entry name" value="ParB/Sulfiredoxin_sf"/>
</dbReference>
<dbReference type="SUPFAM" id="SSF110849">
    <property type="entry name" value="ParB/Sulfiredoxin"/>
    <property type="match status" value="1"/>
</dbReference>
<comment type="caution">
    <text evidence="2">The sequence shown here is derived from an EMBL/GenBank/DDBJ whole genome shotgun (WGS) entry which is preliminary data.</text>
</comment>
<accession>A0A4Q0I0G4</accession>
<dbReference type="AlphaFoldDB" id="A0A4Q0I0G4"/>
<dbReference type="OrthoDB" id="9815752at2"/>
<dbReference type="InterPro" id="IPR003115">
    <property type="entry name" value="ParB_N"/>
</dbReference>
<dbReference type="EMBL" id="RLII01000059">
    <property type="protein sequence ID" value="RXE57563.1"/>
    <property type="molecule type" value="Genomic_DNA"/>
</dbReference>
<dbReference type="Gene3D" id="3.90.1530.10">
    <property type="entry name" value="Conserved hypothetical protein from pyrococcus furiosus pfu- 392566-001, ParB domain"/>
    <property type="match status" value="1"/>
</dbReference>
<proteinExistence type="predicted"/>
<gene>
    <name evidence="2" type="ORF">EFD62_17070</name>
</gene>
<sequence>MIGSNHNTIKPTQEFVNQERVNFYAEKLKAGEAVEPIKVVNVPGKGQYIIEGHHRYVASQQTGIPVKIQVVEGQGPIGMDDWSQVQWKPYINEEQFWGD</sequence>
<dbReference type="Proteomes" id="UP000289166">
    <property type="component" value="Unassembled WGS sequence"/>
</dbReference>
<name>A0A4Q0I0G4_9FIRM</name>
<dbReference type="Pfam" id="PF02195">
    <property type="entry name" value="ParB_N"/>
    <property type="match status" value="1"/>
</dbReference>
<evidence type="ECO:0000259" key="1">
    <source>
        <dbReference type="Pfam" id="PF02195"/>
    </source>
</evidence>
<organism evidence="2 3">
    <name type="scientific">Acetivibrio mesophilus</name>
    <dbReference type="NCBI Taxonomy" id="2487273"/>
    <lineage>
        <taxon>Bacteria</taxon>
        <taxon>Bacillati</taxon>
        <taxon>Bacillota</taxon>
        <taxon>Clostridia</taxon>
        <taxon>Eubacteriales</taxon>
        <taxon>Oscillospiraceae</taxon>
        <taxon>Acetivibrio</taxon>
    </lineage>
</organism>
<protein>
    <recommendedName>
        <fullName evidence="1">ParB-like N-terminal domain-containing protein</fullName>
    </recommendedName>
</protein>
<dbReference type="RefSeq" id="WP_128706564.1">
    <property type="nucleotide sequence ID" value="NZ_RLII01000059.1"/>
</dbReference>
<evidence type="ECO:0000313" key="2">
    <source>
        <dbReference type="EMBL" id="RXE57563.1"/>
    </source>
</evidence>
<evidence type="ECO:0000313" key="3">
    <source>
        <dbReference type="Proteomes" id="UP000289166"/>
    </source>
</evidence>
<keyword evidence="3" id="KW-1185">Reference proteome</keyword>